<evidence type="ECO:0000313" key="8">
    <source>
        <dbReference type="Proteomes" id="UP000274756"/>
    </source>
</evidence>
<dbReference type="WBParaSite" id="DME_0000165901-mRNA-1">
    <property type="protein sequence ID" value="DME_0000165901-mRNA-1"/>
    <property type="gene ID" value="DME_0000165901"/>
</dbReference>
<dbReference type="GO" id="GO:0008511">
    <property type="term" value="F:sodium:potassium:chloride symporter activity"/>
    <property type="evidence" value="ECO:0007669"/>
    <property type="project" value="TreeGrafter"/>
</dbReference>
<reference evidence="9" key="1">
    <citation type="submission" date="2017-02" db="UniProtKB">
        <authorList>
            <consortium name="WormBaseParasite"/>
        </authorList>
    </citation>
    <scope>IDENTIFICATION</scope>
</reference>
<dbReference type="InterPro" id="IPR018491">
    <property type="entry name" value="SLC12_C"/>
</dbReference>
<dbReference type="GO" id="GO:0055075">
    <property type="term" value="P:potassium ion homeostasis"/>
    <property type="evidence" value="ECO:0007669"/>
    <property type="project" value="TreeGrafter"/>
</dbReference>
<evidence type="ECO:0000313" key="6">
    <source>
        <dbReference type="EMBL" id="VDN56046.1"/>
    </source>
</evidence>
<gene>
    <name evidence="6" type="ORF">DME_LOCUS6019</name>
</gene>
<dbReference type="GO" id="GO:0006884">
    <property type="term" value="P:cell volume homeostasis"/>
    <property type="evidence" value="ECO:0007669"/>
    <property type="project" value="TreeGrafter"/>
</dbReference>
<dbReference type="GO" id="GO:0055078">
    <property type="term" value="P:sodium ion homeostasis"/>
    <property type="evidence" value="ECO:0007669"/>
    <property type="project" value="TreeGrafter"/>
</dbReference>
<proteinExistence type="predicted"/>
<dbReference type="OrthoDB" id="2020542at2759"/>
<dbReference type="PANTHER" id="PTHR11827">
    <property type="entry name" value="SOLUTE CARRIER FAMILY 12, CATION COTRANSPORTERS"/>
    <property type="match status" value="1"/>
</dbReference>
<reference evidence="6 8" key="2">
    <citation type="submission" date="2018-11" db="EMBL/GenBank/DDBJ databases">
        <authorList>
            <consortium name="Pathogen Informatics"/>
        </authorList>
    </citation>
    <scope>NUCLEOTIDE SEQUENCE [LARGE SCALE GENOMIC DNA]</scope>
</reference>
<dbReference type="AlphaFoldDB" id="A0A0N4U4F3"/>
<evidence type="ECO:0000256" key="3">
    <source>
        <dbReference type="ARBA" id="ARBA00022989"/>
    </source>
</evidence>
<feature type="domain" description="SLC12A transporter C-terminal" evidence="5">
    <location>
        <begin position="17"/>
        <end position="231"/>
    </location>
</feature>
<evidence type="ECO:0000259" key="5">
    <source>
        <dbReference type="Pfam" id="PF03522"/>
    </source>
</evidence>
<dbReference type="GO" id="GO:1990573">
    <property type="term" value="P:potassium ion import across plasma membrane"/>
    <property type="evidence" value="ECO:0007669"/>
    <property type="project" value="TreeGrafter"/>
</dbReference>
<organism evidence="7 9">
    <name type="scientific">Dracunculus medinensis</name>
    <name type="common">Guinea worm</name>
    <dbReference type="NCBI Taxonomy" id="318479"/>
    <lineage>
        <taxon>Eukaryota</taxon>
        <taxon>Metazoa</taxon>
        <taxon>Ecdysozoa</taxon>
        <taxon>Nematoda</taxon>
        <taxon>Chromadorea</taxon>
        <taxon>Rhabditida</taxon>
        <taxon>Spirurina</taxon>
        <taxon>Dracunculoidea</taxon>
        <taxon>Dracunculidae</taxon>
        <taxon>Dracunculus</taxon>
    </lineage>
</organism>
<dbReference type="Pfam" id="PF03522">
    <property type="entry name" value="SLC12"/>
    <property type="match status" value="1"/>
</dbReference>
<evidence type="ECO:0000313" key="9">
    <source>
        <dbReference type="WBParaSite" id="DME_0000165901-mRNA-1"/>
    </source>
</evidence>
<keyword evidence="2" id="KW-0812">Transmembrane</keyword>
<protein>
    <submittedName>
        <fullName evidence="9">SLC12 domain-containing protein</fullName>
    </submittedName>
</protein>
<dbReference type="GO" id="GO:0055064">
    <property type="term" value="P:chloride ion homeostasis"/>
    <property type="evidence" value="ECO:0007669"/>
    <property type="project" value="TreeGrafter"/>
</dbReference>
<dbReference type="Proteomes" id="UP000274756">
    <property type="component" value="Unassembled WGS sequence"/>
</dbReference>
<dbReference type="InterPro" id="IPR004842">
    <property type="entry name" value="SLC12A_fam"/>
</dbReference>
<keyword evidence="8" id="KW-1185">Reference proteome</keyword>
<evidence type="ECO:0000256" key="1">
    <source>
        <dbReference type="ARBA" id="ARBA00004141"/>
    </source>
</evidence>
<evidence type="ECO:0000313" key="7">
    <source>
        <dbReference type="Proteomes" id="UP000038040"/>
    </source>
</evidence>
<comment type="subcellular location">
    <subcellularLocation>
        <location evidence="1">Membrane</location>
        <topology evidence="1">Multi-pass membrane protein</topology>
    </subcellularLocation>
</comment>
<dbReference type="PANTHER" id="PTHR11827:SF103">
    <property type="entry name" value="SODIUM CHLORIDE COTRANSPORTER 69, ISOFORM E"/>
    <property type="match status" value="1"/>
</dbReference>
<dbReference type="GO" id="GO:0016020">
    <property type="term" value="C:membrane"/>
    <property type="evidence" value="ECO:0007669"/>
    <property type="project" value="UniProtKB-SubCell"/>
</dbReference>
<name>A0A0N4U4F3_DRAME</name>
<dbReference type="STRING" id="318479.A0A0N4U4F3"/>
<evidence type="ECO:0000256" key="4">
    <source>
        <dbReference type="ARBA" id="ARBA00023136"/>
    </source>
</evidence>
<keyword evidence="3" id="KW-1133">Transmembrane helix</keyword>
<accession>A0A0N4U4F3</accession>
<dbReference type="EMBL" id="UYYG01001154">
    <property type="protein sequence ID" value="VDN56046.1"/>
    <property type="molecule type" value="Genomic_DNA"/>
</dbReference>
<dbReference type="Proteomes" id="UP000038040">
    <property type="component" value="Unplaced"/>
</dbReference>
<sequence length="231" mass="26568">MTDPSDKHMNFILFFRVRRPTAAQRELVATISRFQRRIKGAVIDVWWLYDDGGLTLLIPHLLTLPKRYLEGAHMRVFTISTSTVTMEQEQRNMAALLTKFRINFSDVSVIPDIGKKPGLQMLVFDISYSQQEAFKKLIEPFRVPDATLIEGLITDSELSAQKEKTNRQLRVAELLHELSENADLIVLTLPVPRKRLISSCLYMAWLDIMTRDLPPTLMIRGNQTSVLTFYS</sequence>
<keyword evidence="4" id="KW-0472">Membrane</keyword>
<evidence type="ECO:0000256" key="2">
    <source>
        <dbReference type="ARBA" id="ARBA00022692"/>
    </source>
</evidence>